<dbReference type="GeneID" id="81380045"/>
<evidence type="ECO:0000313" key="2">
    <source>
        <dbReference type="Proteomes" id="UP001147733"/>
    </source>
</evidence>
<gene>
    <name evidence="1" type="ORF">N7469_001958</name>
</gene>
<dbReference type="RefSeq" id="XP_056503372.1">
    <property type="nucleotide sequence ID" value="XM_056640878.1"/>
</dbReference>
<accession>A0A9W9TT85</accession>
<reference evidence="1" key="1">
    <citation type="submission" date="2022-11" db="EMBL/GenBank/DDBJ databases">
        <authorList>
            <person name="Petersen C."/>
        </authorList>
    </citation>
    <scope>NUCLEOTIDE SEQUENCE</scope>
    <source>
        <strain evidence="1">IBT 23319</strain>
    </source>
</reference>
<dbReference type="AlphaFoldDB" id="A0A9W9TT85"/>
<evidence type="ECO:0000313" key="1">
    <source>
        <dbReference type="EMBL" id="KAJ5240367.1"/>
    </source>
</evidence>
<dbReference type="EMBL" id="JAPQKT010000002">
    <property type="protein sequence ID" value="KAJ5240367.1"/>
    <property type="molecule type" value="Genomic_DNA"/>
</dbReference>
<sequence>MRGLPIRSPADHEHVSFRVTDTMALFNKPDVYILPVMSQAQGVEFSTNQYEHISTRTGPPPSQMCRQQILQSNQQQLAYSWVPNESLNRPTMAPCSPFTTARISQYPGNQYAKDNPQGSQRERISELMNNIFLSLMYRKSRSIALDLKTLYRDAFATLKPATLSMVMGAWKDYIDNTQRTNYHGNGRSYELSINCLY</sequence>
<comment type="caution">
    <text evidence="1">The sequence shown here is derived from an EMBL/GenBank/DDBJ whole genome shotgun (WGS) entry which is preliminary data.</text>
</comment>
<reference evidence="1" key="2">
    <citation type="journal article" date="2023" name="IMA Fungus">
        <title>Comparative genomic study of the Penicillium genus elucidates a diverse pangenome and 15 lateral gene transfer events.</title>
        <authorList>
            <person name="Petersen C."/>
            <person name="Sorensen T."/>
            <person name="Nielsen M.R."/>
            <person name="Sondergaard T.E."/>
            <person name="Sorensen J.L."/>
            <person name="Fitzpatrick D.A."/>
            <person name="Frisvad J.C."/>
            <person name="Nielsen K.L."/>
        </authorList>
    </citation>
    <scope>NUCLEOTIDE SEQUENCE</scope>
    <source>
        <strain evidence="1">IBT 23319</strain>
    </source>
</reference>
<name>A0A9W9TT85_PENCI</name>
<keyword evidence="2" id="KW-1185">Reference proteome</keyword>
<protein>
    <submittedName>
        <fullName evidence="1">Uncharacterized protein</fullName>
    </submittedName>
</protein>
<proteinExistence type="predicted"/>
<dbReference type="Proteomes" id="UP001147733">
    <property type="component" value="Unassembled WGS sequence"/>
</dbReference>
<organism evidence="1 2">
    <name type="scientific">Penicillium citrinum</name>
    <dbReference type="NCBI Taxonomy" id="5077"/>
    <lineage>
        <taxon>Eukaryota</taxon>
        <taxon>Fungi</taxon>
        <taxon>Dikarya</taxon>
        <taxon>Ascomycota</taxon>
        <taxon>Pezizomycotina</taxon>
        <taxon>Eurotiomycetes</taxon>
        <taxon>Eurotiomycetidae</taxon>
        <taxon>Eurotiales</taxon>
        <taxon>Aspergillaceae</taxon>
        <taxon>Penicillium</taxon>
    </lineage>
</organism>